<sequence>MTVSLVRAILTALCLVSLTATRAAAGPRGSMEQQREALIGDCIERAAAGRPWLAKTLWALRDQEGGSVGVAVRNANGTEDLGPLQVNSWWASRIAAVTGRRPAQVRWWLQHDVCFNVDAARWVFLSALAATKDYWKAVGVYHSPVACRQRVYVNSVASHLAARAGRVWTQNK</sequence>
<keyword evidence="3" id="KW-1185">Reference proteome</keyword>
<accession>A0ABU9Y1E9</accession>
<evidence type="ECO:0000313" key="3">
    <source>
        <dbReference type="Proteomes" id="UP001419910"/>
    </source>
</evidence>
<feature type="chain" id="PRO_5045216325" evidence="1">
    <location>
        <begin position="26"/>
        <end position="172"/>
    </location>
</feature>
<proteinExistence type="predicted"/>
<dbReference type="RefSeq" id="WP_343887117.1">
    <property type="nucleotide sequence ID" value="NZ_BAAAEH010000002.1"/>
</dbReference>
<dbReference type="EMBL" id="JBDIME010000004">
    <property type="protein sequence ID" value="MEN2789587.1"/>
    <property type="molecule type" value="Genomic_DNA"/>
</dbReference>
<evidence type="ECO:0000313" key="2">
    <source>
        <dbReference type="EMBL" id="MEN2789587.1"/>
    </source>
</evidence>
<evidence type="ECO:0000256" key="1">
    <source>
        <dbReference type="SAM" id="SignalP"/>
    </source>
</evidence>
<name>A0ABU9Y1E9_9SPHN</name>
<reference evidence="2 3" key="1">
    <citation type="submission" date="2024-05" db="EMBL/GenBank/DDBJ databases">
        <authorList>
            <person name="Liu Q."/>
            <person name="Xin Y.-H."/>
        </authorList>
    </citation>
    <scope>NUCLEOTIDE SEQUENCE [LARGE SCALE GENOMIC DNA]</scope>
    <source>
        <strain evidence="2 3">CGMCC 1.10181</strain>
    </source>
</reference>
<protein>
    <submittedName>
        <fullName evidence="2">Lytic transglycosylase domain-containing protein</fullName>
    </submittedName>
</protein>
<gene>
    <name evidence="2" type="ORF">ABC974_08120</name>
</gene>
<feature type="signal peptide" evidence="1">
    <location>
        <begin position="1"/>
        <end position="25"/>
    </location>
</feature>
<organism evidence="2 3">
    <name type="scientific">Sphingomonas oligophenolica</name>
    <dbReference type="NCBI Taxonomy" id="301154"/>
    <lineage>
        <taxon>Bacteria</taxon>
        <taxon>Pseudomonadati</taxon>
        <taxon>Pseudomonadota</taxon>
        <taxon>Alphaproteobacteria</taxon>
        <taxon>Sphingomonadales</taxon>
        <taxon>Sphingomonadaceae</taxon>
        <taxon>Sphingomonas</taxon>
    </lineage>
</organism>
<dbReference type="InterPro" id="IPR023346">
    <property type="entry name" value="Lysozyme-like_dom_sf"/>
</dbReference>
<dbReference type="Proteomes" id="UP001419910">
    <property type="component" value="Unassembled WGS sequence"/>
</dbReference>
<dbReference type="SUPFAM" id="SSF53955">
    <property type="entry name" value="Lysozyme-like"/>
    <property type="match status" value="1"/>
</dbReference>
<comment type="caution">
    <text evidence="2">The sequence shown here is derived from an EMBL/GenBank/DDBJ whole genome shotgun (WGS) entry which is preliminary data.</text>
</comment>
<keyword evidence="1" id="KW-0732">Signal</keyword>
<dbReference type="CDD" id="cd13400">
    <property type="entry name" value="LT_IagB-like"/>
    <property type="match status" value="1"/>
</dbReference>